<dbReference type="PANTHER" id="PTHR19353">
    <property type="entry name" value="FATTY ACID DESATURASE 2"/>
    <property type="match status" value="1"/>
</dbReference>
<feature type="transmembrane region" description="Helical" evidence="3">
    <location>
        <begin position="74"/>
        <end position="96"/>
    </location>
</feature>
<dbReference type="EMBL" id="MT240891">
    <property type="protein sequence ID" value="QSH48345.1"/>
    <property type="molecule type" value="mRNA"/>
</dbReference>
<keyword evidence="3" id="KW-0812">Transmembrane</keyword>
<sequence length="310" mass="35677">MICNVQTRNAAEQKPSSSTSSPQQVINHPQKMSLDDVTKNWIEEYTMPSESCPTASVDSREDLRFAYKPPQSDVTGIVSAVTLIVCWLAVFYHAAFQFDLSDHSWTNIVDGIATFMSLEFLSAGLFITTHDAMHGSVAFNNRRLNDFLGSVCINLYAWFDYNMMWDKHWEHHNNTGVSYNDPDFHKGNASLPAWYGNFMKGYFTWKQVIKLHLIVGTLLLAGVDYKNLVIFWAASGLVSAFRLFYFGTYQPHKPRKGAGEVMSWPKARTAAVPQWLSFLQCYHFNYHWEHHRWPMCPWWDLPRAKAISGR</sequence>
<dbReference type="InterPro" id="IPR005804">
    <property type="entry name" value="FA_desaturase_dom"/>
</dbReference>
<feature type="transmembrane region" description="Helical" evidence="3">
    <location>
        <begin position="108"/>
        <end position="127"/>
    </location>
</feature>
<accession>A0A897ZCS1</accession>
<protein>
    <submittedName>
        <fullName evidence="5">Beta-carotene ketolase</fullName>
    </submittedName>
</protein>
<feature type="transmembrane region" description="Helical" evidence="3">
    <location>
        <begin position="208"/>
        <end position="223"/>
    </location>
</feature>
<dbReference type="GO" id="GO:0016717">
    <property type="term" value="F:oxidoreductase activity, acting on paired donors, with oxidation of a pair of donors resulting in the reduction of molecular oxygen to two molecules of water"/>
    <property type="evidence" value="ECO:0007669"/>
    <property type="project" value="TreeGrafter"/>
</dbReference>
<dbReference type="Pfam" id="PF00487">
    <property type="entry name" value="FA_desaturase"/>
    <property type="match status" value="2"/>
</dbReference>
<keyword evidence="1" id="KW-0560">Oxidoreductase</keyword>
<evidence type="ECO:0000256" key="2">
    <source>
        <dbReference type="SAM" id="MobiDB-lite"/>
    </source>
</evidence>
<keyword evidence="3" id="KW-1133">Transmembrane helix</keyword>
<dbReference type="InterPro" id="IPR012171">
    <property type="entry name" value="Fatty_acid_desaturase"/>
</dbReference>
<reference evidence="5" key="1">
    <citation type="submission" date="2020-03" db="EMBL/GenBank/DDBJ databases">
        <authorList>
            <person name="Liu J."/>
            <person name="Wang Q."/>
            <person name="Song P."/>
        </authorList>
    </citation>
    <scope>NUCLEOTIDE SEQUENCE</scope>
</reference>
<evidence type="ECO:0000259" key="4">
    <source>
        <dbReference type="Pfam" id="PF00487"/>
    </source>
</evidence>
<keyword evidence="3" id="KW-0472">Membrane</keyword>
<feature type="transmembrane region" description="Helical" evidence="3">
    <location>
        <begin position="229"/>
        <end position="246"/>
    </location>
</feature>
<dbReference type="GO" id="GO:0008610">
    <property type="term" value="P:lipid biosynthetic process"/>
    <property type="evidence" value="ECO:0007669"/>
    <property type="project" value="UniProtKB-ARBA"/>
</dbReference>
<feature type="compositionally biased region" description="Polar residues" evidence="2">
    <location>
        <begin position="1"/>
        <end position="10"/>
    </location>
</feature>
<dbReference type="AlphaFoldDB" id="A0A897ZCS1"/>
<evidence type="ECO:0000256" key="3">
    <source>
        <dbReference type="SAM" id="Phobius"/>
    </source>
</evidence>
<dbReference type="GO" id="GO:0016020">
    <property type="term" value="C:membrane"/>
    <property type="evidence" value="ECO:0007669"/>
    <property type="project" value="TreeGrafter"/>
</dbReference>
<name>A0A897ZCS1_9CHLO</name>
<dbReference type="PANTHER" id="PTHR19353:SF19">
    <property type="entry name" value="DELTA(5) FATTY ACID DESATURASE C-RELATED"/>
    <property type="match status" value="1"/>
</dbReference>
<evidence type="ECO:0000313" key="5">
    <source>
        <dbReference type="EMBL" id="QSH48345.1"/>
    </source>
</evidence>
<organism evidence="5">
    <name type="scientific">Chromochloris zofingiensis</name>
    <dbReference type="NCBI Taxonomy" id="31302"/>
    <lineage>
        <taxon>Eukaryota</taxon>
        <taxon>Viridiplantae</taxon>
        <taxon>Chlorophyta</taxon>
        <taxon>core chlorophytes</taxon>
        <taxon>Chlorophyceae</taxon>
        <taxon>CS clade</taxon>
        <taxon>Sphaeropleales</taxon>
        <taxon>Chromochloridaceae</taxon>
        <taxon>Chromochloris</taxon>
    </lineage>
</organism>
<feature type="domain" description="Fatty acid desaturase" evidence="4">
    <location>
        <begin position="121"/>
        <end position="209"/>
    </location>
</feature>
<proteinExistence type="evidence at transcript level"/>
<feature type="domain" description="Fatty acid desaturase" evidence="4">
    <location>
        <begin position="213"/>
        <end position="307"/>
    </location>
</feature>
<gene>
    <name evidence="5" type="primary">BKT</name>
</gene>
<evidence type="ECO:0000256" key="1">
    <source>
        <dbReference type="ARBA" id="ARBA00023002"/>
    </source>
</evidence>
<feature type="region of interest" description="Disordered" evidence="2">
    <location>
        <begin position="1"/>
        <end position="29"/>
    </location>
</feature>